<feature type="region of interest" description="Disordered" evidence="1">
    <location>
        <begin position="321"/>
        <end position="357"/>
    </location>
</feature>
<keyword evidence="2" id="KW-1133">Transmembrane helix</keyword>
<keyword evidence="2" id="KW-0812">Transmembrane</keyword>
<dbReference type="PANTHER" id="PTHR11360:SF303">
    <property type="entry name" value="MAJOR FACILITATOR SUPERFAMILY (MFS) PROFILE DOMAIN-CONTAINING PROTEIN"/>
    <property type="match status" value="1"/>
</dbReference>
<dbReference type="EMBL" id="GEDV01008519">
    <property type="protein sequence ID" value="JAP80038.1"/>
    <property type="molecule type" value="Transcribed_RNA"/>
</dbReference>
<evidence type="ECO:0000256" key="2">
    <source>
        <dbReference type="SAM" id="Phobius"/>
    </source>
</evidence>
<dbReference type="Pfam" id="PF07690">
    <property type="entry name" value="MFS_1"/>
    <property type="match status" value="1"/>
</dbReference>
<dbReference type="InterPro" id="IPR011701">
    <property type="entry name" value="MFS"/>
</dbReference>
<proteinExistence type="predicted"/>
<keyword evidence="2" id="KW-0472">Membrane</keyword>
<dbReference type="AlphaFoldDB" id="A0A131YN90"/>
<evidence type="ECO:0000256" key="1">
    <source>
        <dbReference type="SAM" id="MobiDB-lite"/>
    </source>
</evidence>
<feature type="transmembrane region" description="Helical" evidence="2">
    <location>
        <begin position="177"/>
        <end position="195"/>
    </location>
</feature>
<name>A0A131YN90_RHIAP</name>
<feature type="transmembrane region" description="Helical" evidence="2">
    <location>
        <begin position="88"/>
        <end position="110"/>
    </location>
</feature>
<dbReference type="Gene3D" id="1.20.1250.20">
    <property type="entry name" value="MFS general substrate transporter like domains"/>
    <property type="match status" value="2"/>
</dbReference>
<dbReference type="PANTHER" id="PTHR11360">
    <property type="entry name" value="MONOCARBOXYLATE TRANSPORTER"/>
    <property type="match status" value="1"/>
</dbReference>
<feature type="transmembrane region" description="Helical" evidence="2">
    <location>
        <begin position="207"/>
        <end position="225"/>
    </location>
</feature>
<reference evidence="3" key="1">
    <citation type="journal article" date="2016" name="Ticks Tick Borne Dis.">
        <title>De novo assembly and annotation of the salivary gland transcriptome of Rhipicephalus appendiculatus male and female ticks during blood feeding.</title>
        <authorList>
            <person name="de Castro M.H."/>
            <person name="de Klerk D."/>
            <person name="Pienaar R."/>
            <person name="Latif A.A."/>
            <person name="Rees D.J."/>
            <person name="Mans B.J."/>
        </authorList>
    </citation>
    <scope>NUCLEOTIDE SEQUENCE</scope>
    <source>
        <tissue evidence="3">Salivary glands</tissue>
    </source>
</reference>
<feature type="transmembrane region" description="Helical" evidence="2">
    <location>
        <begin position="142"/>
        <end position="165"/>
    </location>
</feature>
<accession>A0A131YN90</accession>
<feature type="compositionally biased region" description="Polar residues" evidence="1">
    <location>
        <begin position="321"/>
        <end position="334"/>
    </location>
</feature>
<dbReference type="InterPro" id="IPR036259">
    <property type="entry name" value="MFS_trans_sf"/>
</dbReference>
<feature type="transmembrane region" description="Helical" evidence="2">
    <location>
        <begin position="48"/>
        <end position="68"/>
    </location>
</feature>
<organism evidence="3">
    <name type="scientific">Rhipicephalus appendiculatus</name>
    <name type="common">Brown ear tick</name>
    <dbReference type="NCBI Taxonomy" id="34631"/>
    <lineage>
        <taxon>Eukaryota</taxon>
        <taxon>Metazoa</taxon>
        <taxon>Ecdysozoa</taxon>
        <taxon>Arthropoda</taxon>
        <taxon>Chelicerata</taxon>
        <taxon>Arachnida</taxon>
        <taxon>Acari</taxon>
        <taxon>Parasitiformes</taxon>
        <taxon>Ixodida</taxon>
        <taxon>Ixodoidea</taxon>
        <taxon>Ixodidae</taxon>
        <taxon>Rhipicephalinae</taxon>
        <taxon>Rhipicephalus</taxon>
        <taxon>Rhipicephalus</taxon>
    </lineage>
</organism>
<protein>
    <submittedName>
        <fullName evidence="3">Monocarboxylate transporter</fullName>
    </submittedName>
</protein>
<sequence length="669" mass="71142">MPQSNVGPHKHKEPDIHHGHGCASEFKRPSCGSSVSKSSNAAGPDGRLSWAIAVTCFVINFIASGFYRCTGMFFNSIMETFGASRGEASFPVSLYGAFYNVTGLIAGALIQSIGVRCTIILGGIMMSVGFSVSFFATSTLFVMLTVGVITGAGHGIVISCCIVAVTRYFDKRRGIALGLNLAGPPVTSLVVPKLLEWLLSEYGLRGTLLLLGGCLANVPVLGILLRDPPWEKNIRDTTTELKEHFSAQVPNGDVQRVSVVCNNMGEILGGISIEVDQIPAFGRRQSTVISVARRTLVRQSTTTNISQYPVADFVTRGTASKANGDRSYSATPGTPESGYRPSIASRGSSTVTSIIGEGPPSEVTSIVSAVLPKGAAMERRGTMMSVAGSMFAAKRPSLNEGERYSRRGTVISVIGPCKLGDLHKTTVEVTKAEAPSSALSSLKEVLSAPRMYLHTFSYFTYSFFYDSYLAVMFDLGEDVGVPVSESVLALTILSAMDAGGRFFVPFLSDYGMTSTMTLLTACYLWLTVISALVPLVSGKLAFLAVSAILGLPVGYLLVGTSESLSTELGTKNLPMAYGVLALVTAVGSFVRPPVIGAFRDKVGSYNGLFQLMAGMLALALILNIVLWINGRFSSKRGRAEKAADKDCDVPVYIIDTLPPVTEEVESTSL</sequence>
<feature type="transmembrane region" description="Helical" evidence="2">
    <location>
        <begin position="451"/>
        <end position="471"/>
    </location>
</feature>
<feature type="transmembrane region" description="Helical" evidence="2">
    <location>
        <begin position="541"/>
        <end position="560"/>
    </location>
</feature>
<feature type="transmembrane region" description="Helical" evidence="2">
    <location>
        <begin position="117"/>
        <end position="136"/>
    </location>
</feature>
<evidence type="ECO:0000313" key="3">
    <source>
        <dbReference type="EMBL" id="JAP80038.1"/>
    </source>
</evidence>
<dbReference type="GO" id="GO:0008028">
    <property type="term" value="F:monocarboxylic acid transmembrane transporter activity"/>
    <property type="evidence" value="ECO:0007669"/>
    <property type="project" value="TreeGrafter"/>
</dbReference>
<dbReference type="SUPFAM" id="SSF103473">
    <property type="entry name" value="MFS general substrate transporter"/>
    <property type="match status" value="1"/>
</dbReference>
<feature type="transmembrane region" description="Helical" evidence="2">
    <location>
        <begin position="610"/>
        <end position="628"/>
    </location>
</feature>
<feature type="transmembrane region" description="Helical" evidence="2">
    <location>
        <begin position="572"/>
        <end position="590"/>
    </location>
</feature>
<feature type="transmembrane region" description="Helical" evidence="2">
    <location>
        <begin position="516"/>
        <end position="535"/>
    </location>
</feature>
<dbReference type="InterPro" id="IPR050327">
    <property type="entry name" value="Proton-linked_MCT"/>
</dbReference>